<keyword evidence="1" id="KW-1185">Reference proteome</keyword>
<reference evidence="2" key="1">
    <citation type="submission" date="2025-08" db="UniProtKB">
        <authorList>
            <consortium name="RefSeq"/>
        </authorList>
    </citation>
    <scope>IDENTIFICATION</scope>
    <source>
        <tissue evidence="2">Whole Larva</tissue>
    </source>
</reference>
<dbReference type="GeneID" id="108556273"/>
<proteinExistence type="predicted"/>
<gene>
    <name evidence="2" type="primary">LOC108556273</name>
</gene>
<dbReference type="Proteomes" id="UP000695000">
    <property type="component" value="Unplaced"/>
</dbReference>
<accession>A0ABM1MAS7</accession>
<organism evidence="1 2">
    <name type="scientific">Nicrophorus vespilloides</name>
    <name type="common">Boreal carrion beetle</name>
    <dbReference type="NCBI Taxonomy" id="110193"/>
    <lineage>
        <taxon>Eukaryota</taxon>
        <taxon>Metazoa</taxon>
        <taxon>Ecdysozoa</taxon>
        <taxon>Arthropoda</taxon>
        <taxon>Hexapoda</taxon>
        <taxon>Insecta</taxon>
        <taxon>Pterygota</taxon>
        <taxon>Neoptera</taxon>
        <taxon>Endopterygota</taxon>
        <taxon>Coleoptera</taxon>
        <taxon>Polyphaga</taxon>
        <taxon>Staphyliniformia</taxon>
        <taxon>Silphidae</taxon>
        <taxon>Nicrophorinae</taxon>
        <taxon>Nicrophorus</taxon>
    </lineage>
</organism>
<sequence>MDLGEVLERMHQSKDKTLTTTQPPNFRMEFLHDGMKDDVLNIVSTSFYQKGDLEQWLKSDTYEFEYLELMGKFWAPLVEKDLSFVVISTKTGNVIGVSLNFDARDEPKVEITSKLVVIFEFLETIEGPIRNNRLPSGKGNVFHSFIMTTSLSLSSQENVALIKYMEDQVHILAKNKKFKGILTTNTSPLTQQMCSNIYGYKEMYNCQVNTYIASDNSKPFGLAPNSQRVIVHWKEI</sequence>
<evidence type="ECO:0000313" key="2">
    <source>
        <dbReference type="RefSeq" id="XP_017771677.1"/>
    </source>
</evidence>
<evidence type="ECO:0000313" key="1">
    <source>
        <dbReference type="Proteomes" id="UP000695000"/>
    </source>
</evidence>
<name>A0ABM1MAS7_NICVS</name>
<protein>
    <submittedName>
        <fullName evidence="2">Uncharacterized protein LOC108556273</fullName>
    </submittedName>
</protein>
<dbReference type="RefSeq" id="XP_017771677.1">
    <property type="nucleotide sequence ID" value="XM_017916188.1"/>
</dbReference>
<dbReference type="Gene3D" id="3.40.630.30">
    <property type="match status" value="1"/>
</dbReference>